<dbReference type="Proteomes" id="UP000237466">
    <property type="component" value="Unassembled WGS sequence"/>
</dbReference>
<proteinExistence type="predicted"/>
<dbReference type="EMBL" id="PDGH01000081">
    <property type="protein sequence ID" value="POB48177.1"/>
    <property type="molecule type" value="Genomic_DNA"/>
</dbReference>
<evidence type="ECO:0000313" key="2">
    <source>
        <dbReference type="EMBL" id="POB48177.1"/>
    </source>
</evidence>
<organism evidence="2 3">
    <name type="scientific">Vibrio vulnificus</name>
    <dbReference type="NCBI Taxonomy" id="672"/>
    <lineage>
        <taxon>Bacteria</taxon>
        <taxon>Pseudomonadati</taxon>
        <taxon>Pseudomonadota</taxon>
        <taxon>Gammaproteobacteria</taxon>
        <taxon>Vibrionales</taxon>
        <taxon>Vibrionaceae</taxon>
        <taxon>Vibrio</taxon>
    </lineage>
</organism>
<evidence type="ECO:0000256" key="1">
    <source>
        <dbReference type="SAM" id="Phobius"/>
    </source>
</evidence>
<keyword evidence="1" id="KW-0812">Transmembrane</keyword>
<dbReference type="RefSeq" id="WP_072604000.1">
    <property type="nucleotide sequence ID" value="NZ_CABMOC010000003.1"/>
</dbReference>
<protein>
    <submittedName>
        <fullName evidence="2">Type VI secretion protein</fullName>
    </submittedName>
</protein>
<accession>A0A2S3R397</accession>
<dbReference type="PANTHER" id="PTHR37024:SF5">
    <property type="entry name" value="IMPA N-TERMINAL DOMAIN-CONTAINING PROTEIN"/>
    <property type="match status" value="1"/>
</dbReference>
<reference evidence="2 3" key="1">
    <citation type="journal article" date="2018" name="Front. Microbiol.">
        <title>Phylogeny of Vibrio vulnificus from the Analysis of the Core-Genome: Implications for Intra-Species Taxonomy.</title>
        <authorList>
            <person name="Roig F.J."/>
            <person name="Gonzalez-Candelas F."/>
            <person name="Sanjuan E."/>
            <person name="Fouz B."/>
            <person name="Feil E.J."/>
            <person name="Llorens C."/>
            <person name="Baker-Austin C."/>
            <person name="Oliver J.D."/>
            <person name="Danin-Poleg Y."/>
            <person name="Gibas C.J."/>
            <person name="Kashi Y."/>
            <person name="Gulig P.A."/>
            <person name="Morrison S.S."/>
            <person name="Amaro C."/>
        </authorList>
    </citation>
    <scope>NUCLEOTIDE SEQUENCE [LARGE SCALE GENOMIC DNA]</scope>
    <source>
        <strain evidence="2 3">CECT4608</strain>
    </source>
</reference>
<dbReference type="AlphaFoldDB" id="A0A2S3R397"/>
<feature type="transmembrane region" description="Helical" evidence="1">
    <location>
        <begin position="202"/>
        <end position="223"/>
    </location>
</feature>
<sequence length="420" mass="48684">MSNVIFIDNLCYRLTSDSQEIRGLEPYFKIREEINRRFNPIVGGTDWQCVKEQCELLAFHQGMDFLVCGYYAVACLKTQGLSGYAKGMELMSASLANQGECDVKSAKIRKEILDWVNARVVHELKTLKPNYESLRELYRAERYCERLHQLFEYQQTEYKVDFEGVGFALFEHIDRIETHYHSLLKKQEKNQLPELKLWQRHYGLAMLGGLGIVIGLIGGYWVWPWLHTTPYAAPQIVTTLNDETKSHSLIAESSQAERLRWQNTLIPLYRSTLEQNLSAPFNASKQQANSHLILLKKLYPKDERVTTLSQEFSQKQQIALEQTEMFVSKFSEIRTKMANIALLAKKGRWKELEKQTKSLEDFAVSLSPIYGRVDYVQGLIRQGDISSAEKELSILQQRLDSLSWKIVELELSIRNKSKQQ</sequence>
<dbReference type="PANTHER" id="PTHR37024">
    <property type="entry name" value="TYPE VI SECRETION SYSTEM DUF2094 AND IMPA-RELATED DOMAIN PROTEIN"/>
    <property type="match status" value="1"/>
</dbReference>
<gene>
    <name evidence="2" type="ORF">CRN52_10635</name>
</gene>
<name>A0A2S3R397_VIBVL</name>
<keyword evidence="1" id="KW-0472">Membrane</keyword>
<comment type="caution">
    <text evidence="2">The sequence shown here is derived from an EMBL/GenBank/DDBJ whole genome shotgun (WGS) entry which is preliminary data.</text>
</comment>
<evidence type="ECO:0000313" key="3">
    <source>
        <dbReference type="Proteomes" id="UP000237466"/>
    </source>
</evidence>
<keyword evidence="1" id="KW-1133">Transmembrane helix</keyword>